<dbReference type="WBParaSite" id="SPAL_0001778300.1">
    <property type="protein sequence ID" value="SPAL_0001778300.1"/>
    <property type="gene ID" value="SPAL_0001778300"/>
</dbReference>
<evidence type="ECO:0000313" key="2">
    <source>
        <dbReference type="Proteomes" id="UP000046392"/>
    </source>
</evidence>
<dbReference type="AlphaFoldDB" id="A0A0N5CIX8"/>
<evidence type="ECO:0000256" key="1">
    <source>
        <dbReference type="SAM" id="MobiDB-lite"/>
    </source>
</evidence>
<reference evidence="3" key="1">
    <citation type="submission" date="2017-02" db="UniProtKB">
        <authorList>
            <consortium name="WormBaseParasite"/>
        </authorList>
    </citation>
    <scope>IDENTIFICATION</scope>
</reference>
<feature type="compositionally biased region" description="Polar residues" evidence="1">
    <location>
        <begin position="53"/>
        <end position="62"/>
    </location>
</feature>
<keyword evidence="2" id="KW-1185">Reference proteome</keyword>
<feature type="region of interest" description="Disordered" evidence="1">
    <location>
        <begin position="40"/>
        <end position="169"/>
    </location>
</feature>
<organism evidence="2 3">
    <name type="scientific">Strongyloides papillosus</name>
    <name type="common">Intestinal threadworm</name>
    <dbReference type="NCBI Taxonomy" id="174720"/>
    <lineage>
        <taxon>Eukaryota</taxon>
        <taxon>Metazoa</taxon>
        <taxon>Ecdysozoa</taxon>
        <taxon>Nematoda</taxon>
        <taxon>Chromadorea</taxon>
        <taxon>Rhabditida</taxon>
        <taxon>Tylenchina</taxon>
        <taxon>Panagrolaimomorpha</taxon>
        <taxon>Strongyloidoidea</taxon>
        <taxon>Strongyloididae</taxon>
        <taxon>Strongyloides</taxon>
    </lineage>
</organism>
<evidence type="ECO:0000313" key="3">
    <source>
        <dbReference type="WBParaSite" id="SPAL_0001778300.1"/>
    </source>
</evidence>
<protein>
    <submittedName>
        <fullName evidence="3">WH2 domain-containing protein</fullName>
    </submittedName>
</protein>
<proteinExistence type="predicted"/>
<accession>A0A0N5CIX8</accession>
<name>A0A0N5CIX8_STREA</name>
<feature type="compositionally biased region" description="Low complexity" evidence="1">
    <location>
        <begin position="93"/>
        <end position="128"/>
    </location>
</feature>
<feature type="compositionally biased region" description="Basic residues" evidence="1">
    <location>
        <begin position="129"/>
        <end position="139"/>
    </location>
</feature>
<dbReference type="Proteomes" id="UP000046392">
    <property type="component" value="Unplaced"/>
</dbReference>
<sequence length="169" mass="18089">MPPNSNTNGQDKELMELKVHNAAKRWQKAKTGVLAQKRLGNSINGTALGPLNSIGNQVSNGPYSIGSLKRKPSLGNIGSSIKRKPDVENMPPNSNTNGQGSGTGSSSLNPGNTRNSLSNNRRNSSASLLKHRGSIRPGRRPSFIGNGGSFRRPMFPGRRSSLFRRNSIG</sequence>